<keyword evidence="5" id="KW-1185">Reference proteome</keyword>
<dbReference type="PANTHER" id="PTHR45828">
    <property type="entry name" value="CYTOCHROME B561/FERRIC REDUCTASE TRANSMEMBRANE"/>
    <property type="match status" value="1"/>
</dbReference>
<name>A0A482VW60_ASBVE</name>
<organism evidence="4 5">
    <name type="scientific">Asbolus verrucosus</name>
    <name type="common">Desert ironclad beetle</name>
    <dbReference type="NCBI Taxonomy" id="1661398"/>
    <lineage>
        <taxon>Eukaryota</taxon>
        <taxon>Metazoa</taxon>
        <taxon>Ecdysozoa</taxon>
        <taxon>Arthropoda</taxon>
        <taxon>Hexapoda</taxon>
        <taxon>Insecta</taxon>
        <taxon>Pterygota</taxon>
        <taxon>Neoptera</taxon>
        <taxon>Endopterygota</taxon>
        <taxon>Coleoptera</taxon>
        <taxon>Polyphaga</taxon>
        <taxon>Cucujiformia</taxon>
        <taxon>Tenebrionidae</taxon>
        <taxon>Pimeliinae</taxon>
        <taxon>Asbolus</taxon>
    </lineage>
</organism>
<keyword evidence="2" id="KW-0732">Signal</keyword>
<evidence type="ECO:0000259" key="3">
    <source>
        <dbReference type="PROSITE" id="PS51019"/>
    </source>
</evidence>
<evidence type="ECO:0000313" key="5">
    <source>
        <dbReference type="Proteomes" id="UP000292052"/>
    </source>
</evidence>
<dbReference type="InterPro" id="IPR042307">
    <property type="entry name" value="Reeler_sf"/>
</dbReference>
<feature type="chain" id="PRO_5019810930" evidence="2">
    <location>
        <begin position="22"/>
        <end position="179"/>
    </location>
</feature>
<dbReference type="Proteomes" id="UP000292052">
    <property type="component" value="Unassembled WGS sequence"/>
</dbReference>
<dbReference type="EMBL" id="QDEB01057153">
    <property type="protein sequence ID" value="RZC36956.1"/>
    <property type="molecule type" value="Genomic_DNA"/>
</dbReference>
<evidence type="ECO:0000256" key="2">
    <source>
        <dbReference type="SAM" id="SignalP"/>
    </source>
</evidence>
<feature type="domain" description="Reelin" evidence="3">
    <location>
        <begin position="16"/>
        <end position="179"/>
    </location>
</feature>
<comment type="caution">
    <text evidence="4">The sequence shown here is derived from an EMBL/GenBank/DDBJ whole genome shotgun (WGS) entry which is preliminary data.</text>
</comment>
<feature type="signal peptide" evidence="2">
    <location>
        <begin position="1"/>
        <end position="21"/>
    </location>
</feature>
<reference evidence="4 5" key="1">
    <citation type="submission" date="2017-03" db="EMBL/GenBank/DDBJ databases">
        <title>Genome of the blue death feigning beetle - Asbolus verrucosus.</title>
        <authorList>
            <person name="Rider S.D."/>
        </authorList>
    </citation>
    <scope>NUCLEOTIDE SEQUENCE [LARGE SCALE GENOMIC DNA]</scope>
    <source>
        <strain evidence="4">Butters</strain>
        <tissue evidence="4">Head and leg muscle</tissue>
    </source>
</reference>
<dbReference type="Gene3D" id="2.60.40.4060">
    <property type="entry name" value="Reeler domain"/>
    <property type="match status" value="1"/>
</dbReference>
<dbReference type="OrthoDB" id="2419613at2759"/>
<dbReference type="InterPro" id="IPR051237">
    <property type="entry name" value="Ferric-chelate_Red/DefProt"/>
</dbReference>
<dbReference type="InterPro" id="IPR002861">
    <property type="entry name" value="Reeler_dom"/>
</dbReference>
<protein>
    <submittedName>
        <fullName evidence="4">Reeler and/or Ceramidase alk domain containing protein</fullName>
    </submittedName>
</protein>
<dbReference type="GO" id="GO:0016020">
    <property type="term" value="C:membrane"/>
    <property type="evidence" value="ECO:0007669"/>
    <property type="project" value="TreeGrafter"/>
</dbReference>
<dbReference type="AlphaFoldDB" id="A0A482VW60"/>
<dbReference type="PANTHER" id="PTHR45828:SF40">
    <property type="entry name" value="REELIN DOMAIN-CONTAINING PROTEIN"/>
    <property type="match status" value="1"/>
</dbReference>
<sequence length="179" mass="19821">MEISTNLLLLTLSGLVLNAAAFPDGAPVDACVKPRPNQPYHGQARPQPPSTNPYQVVQSSAHYGPGTQITVTIQGAEHFKGFFIQARDVASDGWVGEWVETPNTKIHPECSAITHADPKPKQQATLVWQAPHNAQPGQVYFTYELHHSRKKCFNNVRFRGTVLKEYSTFWSNIVSQAAQ</sequence>
<gene>
    <name evidence="4" type="ORF">BDFB_007559</name>
</gene>
<dbReference type="CDD" id="cd08544">
    <property type="entry name" value="Reeler"/>
    <property type="match status" value="1"/>
</dbReference>
<evidence type="ECO:0000256" key="1">
    <source>
        <dbReference type="SAM" id="MobiDB-lite"/>
    </source>
</evidence>
<proteinExistence type="predicted"/>
<accession>A0A482VW60</accession>
<dbReference type="Pfam" id="PF02014">
    <property type="entry name" value="Reeler"/>
    <property type="match status" value="1"/>
</dbReference>
<evidence type="ECO:0000313" key="4">
    <source>
        <dbReference type="EMBL" id="RZC36956.1"/>
    </source>
</evidence>
<feature type="region of interest" description="Disordered" evidence="1">
    <location>
        <begin position="32"/>
        <end position="54"/>
    </location>
</feature>
<dbReference type="PROSITE" id="PS51019">
    <property type="entry name" value="REELIN"/>
    <property type="match status" value="1"/>
</dbReference>
<dbReference type="STRING" id="1661398.A0A482VW60"/>